<evidence type="ECO:0000313" key="6">
    <source>
        <dbReference type="EMBL" id="KAK0402637.1"/>
    </source>
</evidence>
<dbReference type="AlphaFoldDB" id="A0AA39HB92"/>
<keyword evidence="7" id="KW-1185">Reference proteome</keyword>
<evidence type="ECO:0000256" key="2">
    <source>
        <dbReference type="ARBA" id="ARBA00022900"/>
    </source>
</evidence>
<comment type="caution">
    <text evidence="6">The sequence shown here is derived from an EMBL/GenBank/DDBJ whole genome shotgun (WGS) entry which is preliminary data.</text>
</comment>
<feature type="signal peptide" evidence="4">
    <location>
        <begin position="1"/>
        <end position="19"/>
    </location>
</feature>
<dbReference type="EMBL" id="JAUCMV010000004">
    <property type="protein sequence ID" value="KAK0402637.1"/>
    <property type="molecule type" value="Genomic_DNA"/>
</dbReference>
<evidence type="ECO:0000256" key="1">
    <source>
        <dbReference type="ARBA" id="ARBA00022690"/>
    </source>
</evidence>
<feature type="chain" id="PRO_5041320588" description="TIL domain-containing protein" evidence="4">
    <location>
        <begin position="20"/>
        <end position="97"/>
    </location>
</feature>
<keyword evidence="2" id="KW-0722">Serine protease inhibitor</keyword>
<dbReference type="InterPro" id="IPR036084">
    <property type="entry name" value="Ser_inhib-like_sf"/>
</dbReference>
<protein>
    <recommendedName>
        <fullName evidence="5">TIL domain-containing protein</fullName>
    </recommendedName>
</protein>
<gene>
    <name evidence="6" type="ORF">QR680_016444</name>
</gene>
<dbReference type="Proteomes" id="UP001175271">
    <property type="component" value="Unassembled WGS sequence"/>
</dbReference>
<dbReference type="PANTHER" id="PTHR23259">
    <property type="entry name" value="RIDDLE"/>
    <property type="match status" value="1"/>
</dbReference>
<dbReference type="SUPFAM" id="SSF57567">
    <property type="entry name" value="Serine protease inhibitors"/>
    <property type="match status" value="1"/>
</dbReference>
<dbReference type="CDD" id="cd19941">
    <property type="entry name" value="TIL"/>
    <property type="match status" value="1"/>
</dbReference>
<keyword evidence="3" id="KW-1015">Disulfide bond</keyword>
<name>A0AA39HB92_9BILA</name>
<reference evidence="6" key="1">
    <citation type="submission" date="2023-06" db="EMBL/GenBank/DDBJ databases">
        <title>Genomic analysis of the entomopathogenic nematode Steinernema hermaphroditum.</title>
        <authorList>
            <person name="Schwarz E.M."/>
            <person name="Heppert J.K."/>
            <person name="Baniya A."/>
            <person name="Schwartz H.T."/>
            <person name="Tan C.-H."/>
            <person name="Antoshechkin I."/>
            <person name="Sternberg P.W."/>
            <person name="Goodrich-Blair H."/>
            <person name="Dillman A.R."/>
        </authorList>
    </citation>
    <scope>NUCLEOTIDE SEQUENCE</scope>
    <source>
        <strain evidence="6">PS9179</strain>
        <tissue evidence="6">Whole animal</tissue>
    </source>
</reference>
<dbReference type="GO" id="GO:0004867">
    <property type="term" value="F:serine-type endopeptidase inhibitor activity"/>
    <property type="evidence" value="ECO:0007669"/>
    <property type="project" value="UniProtKB-KW"/>
</dbReference>
<evidence type="ECO:0000256" key="3">
    <source>
        <dbReference type="ARBA" id="ARBA00023157"/>
    </source>
</evidence>
<proteinExistence type="predicted"/>
<dbReference type="InterPro" id="IPR002919">
    <property type="entry name" value="TIL_dom"/>
</dbReference>
<dbReference type="PANTHER" id="PTHR23259:SF70">
    <property type="entry name" value="ACCESSORY GLAND PROTEIN ACP62F-RELATED"/>
    <property type="match status" value="1"/>
</dbReference>
<feature type="domain" description="TIL" evidence="5">
    <location>
        <begin position="26"/>
        <end position="77"/>
    </location>
</feature>
<keyword evidence="4" id="KW-0732">Signal</keyword>
<sequence>MSYFFFAVVLTVFLTFATSTDPGHKCGKNESWEPCPCDATCEFPVFGQCAHRVCTEGCACQWPYVRHNGTCIMPNDCPQYRRSSTAPSVPSSTIFHR</sequence>
<dbReference type="InterPro" id="IPR051368">
    <property type="entry name" value="SerProtInhib-TIL_Domain"/>
</dbReference>
<dbReference type="Gene3D" id="2.10.25.10">
    <property type="entry name" value="Laminin"/>
    <property type="match status" value="1"/>
</dbReference>
<accession>A0AA39HB92</accession>
<keyword evidence="1" id="KW-0646">Protease inhibitor</keyword>
<evidence type="ECO:0000259" key="5">
    <source>
        <dbReference type="Pfam" id="PF01826"/>
    </source>
</evidence>
<dbReference type="Pfam" id="PF01826">
    <property type="entry name" value="TIL"/>
    <property type="match status" value="1"/>
</dbReference>
<organism evidence="6 7">
    <name type="scientific">Steinernema hermaphroditum</name>
    <dbReference type="NCBI Taxonomy" id="289476"/>
    <lineage>
        <taxon>Eukaryota</taxon>
        <taxon>Metazoa</taxon>
        <taxon>Ecdysozoa</taxon>
        <taxon>Nematoda</taxon>
        <taxon>Chromadorea</taxon>
        <taxon>Rhabditida</taxon>
        <taxon>Tylenchina</taxon>
        <taxon>Panagrolaimomorpha</taxon>
        <taxon>Strongyloidoidea</taxon>
        <taxon>Steinernematidae</taxon>
        <taxon>Steinernema</taxon>
    </lineage>
</organism>
<evidence type="ECO:0000256" key="4">
    <source>
        <dbReference type="SAM" id="SignalP"/>
    </source>
</evidence>
<evidence type="ECO:0000313" key="7">
    <source>
        <dbReference type="Proteomes" id="UP001175271"/>
    </source>
</evidence>